<sequence length="247" mass="27596">MSNPNTFKALIFTTLLSTVVVFLGFTIHINKKSELVAETFYELEAENIENVGQEELEDILKSLDNLLSTPATNQAYNETRDYENQELDDKAFEEQMDAIKNRTTIEDIKTAVQENSTLTASRSKSDDDNSSAFNTINDIVNKRSENQKETSSFVNKNSSISYSLVDRTHTFLPTPVYLCEYGGKVVINITVNYEGNVTDAYVNDSSASTNGCLIDSALEYAKATKFNRDATKASQIGSITFYFKGKQ</sequence>
<keyword evidence="1" id="KW-0472">Membrane</keyword>
<name>A0A3B0QXR0_9ZZZZ</name>
<keyword evidence="1" id="KW-0812">Transmembrane</keyword>
<gene>
    <name evidence="2" type="ORF">MNBD_BACTEROID02-1851</name>
</gene>
<feature type="transmembrane region" description="Helical" evidence="1">
    <location>
        <begin position="6"/>
        <end position="25"/>
    </location>
</feature>
<dbReference type="AlphaFoldDB" id="A0A3B0QXR0"/>
<protein>
    <submittedName>
        <fullName evidence="2">Ferric siderophore transport system, periplasmic binding protein TonB</fullName>
    </submittedName>
</protein>
<keyword evidence="1" id="KW-1133">Transmembrane helix</keyword>
<dbReference type="EMBL" id="UOEB01000147">
    <property type="protein sequence ID" value="VAV84297.1"/>
    <property type="molecule type" value="Genomic_DNA"/>
</dbReference>
<evidence type="ECO:0000313" key="2">
    <source>
        <dbReference type="EMBL" id="VAV84297.1"/>
    </source>
</evidence>
<evidence type="ECO:0000256" key="1">
    <source>
        <dbReference type="SAM" id="Phobius"/>
    </source>
</evidence>
<proteinExistence type="predicted"/>
<accession>A0A3B0QXR0</accession>
<reference evidence="2" key="1">
    <citation type="submission" date="2018-06" db="EMBL/GenBank/DDBJ databases">
        <authorList>
            <person name="Zhirakovskaya E."/>
        </authorList>
    </citation>
    <scope>NUCLEOTIDE SEQUENCE</scope>
</reference>
<organism evidence="2">
    <name type="scientific">hydrothermal vent metagenome</name>
    <dbReference type="NCBI Taxonomy" id="652676"/>
    <lineage>
        <taxon>unclassified sequences</taxon>
        <taxon>metagenomes</taxon>
        <taxon>ecological metagenomes</taxon>
    </lineage>
</organism>